<feature type="transmembrane region" description="Helical" evidence="2">
    <location>
        <begin position="63"/>
        <end position="86"/>
    </location>
</feature>
<gene>
    <name evidence="3" type="ORF">KFE25_013206</name>
</gene>
<feature type="transmembrane region" description="Helical" evidence="2">
    <location>
        <begin position="687"/>
        <end position="708"/>
    </location>
</feature>
<dbReference type="GO" id="GO:0016702">
    <property type="term" value="F:oxidoreductase activity, acting on single donors with incorporation of molecular oxygen, incorporation of two atoms of oxygen"/>
    <property type="evidence" value="ECO:0007669"/>
    <property type="project" value="InterPro"/>
</dbReference>
<feature type="transmembrane region" description="Helical" evidence="2">
    <location>
        <begin position="456"/>
        <end position="477"/>
    </location>
</feature>
<feature type="transmembrane region" description="Helical" evidence="2">
    <location>
        <begin position="138"/>
        <end position="156"/>
    </location>
</feature>
<evidence type="ECO:0000256" key="1">
    <source>
        <dbReference type="SAM" id="MobiDB-lite"/>
    </source>
</evidence>
<evidence type="ECO:0000313" key="4">
    <source>
        <dbReference type="Proteomes" id="UP000751190"/>
    </source>
</evidence>
<evidence type="ECO:0000256" key="2">
    <source>
        <dbReference type="SAM" id="Phobius"/>
    </source>
</evidence>
<keyword evidence="2" id="KW-0812">Transmembrane</keyword>
<evidence type="ECO:0000313" key="3">
    <source>
        <dbReference type="EMBL" id="KAG8460556.1"/>
    </source>
</evidence>
<dbReference type="InterPro" id="IPR036226">
    <property type="entry name" value="LipOase_C_sf"/>
</dbReference>
<organism evidence="3 4">
    <name type="scientific">Diacronema lutheri</name>
    <name type="common">Unicellular marine alga</name>
    <name type="synonym">Monochrysis lutheri</name>
    <dbReference type="NCBI Taxonomy" id="2081491"/>
    <lineage>
        <taxon>Eukaryota</taxon>
        <taxon>Haptista</taxon>
        <taxon>Haptophyta</taxon>
        <taxon>Pavlovophyceae</taxon>
        <taxon>Pavlovales</taxon>
        <taxon>Pavlovaceae</taxon>
        <taxon>Diacronema</taxon>
    </lineage>
</organism>
<feature type="transmembrane region" description="Helical" evidence="2">
    <location>
        <begin position="559"/>
        <end position="577"/>
    </location>
</feature>
<accession>A0A8J5X4A0</accession>
<feature type="transmembrane region" description="Helical" evidence="2">
    <location>
        <begin position="162"/>
        <end position="182"/>
    </location>
</feature>
<name>A0A8J5X4A0_DIALT</name>
<feature type="transmembrane region" description="Helical" evidence="2">
    <location>
        <begin position="106"/>
        <end position="126"/>
    </location>
</feature>
<feature type="transmembrane region" description="Helical" evidence="2">
    <location>
        <begin position="253"/>
        <end position="271"/>
    </location>
</feature>
<proteinExistence type="predicted"/>
<comment type="caution">
    <text evidence="3">The sequence shown here is derived from an EMBL/GenBank/DDBJ whole genome shotgun (WGS) entry which is preliminary data.</text>
</comment>
<keyword evidence="2" id="KW-1133">Transmembrane helix</keyword>
<sequence>MGAQCSTAVPTDRQGEKPTSSLLSRDVASSSAPIIHPHPKTEKPITAKLSTAELAGRIAASTFFLAEALAYVIFPLVVLFVPGIIGSGFPLYLPPEILADAVALDFFKLAMVAICLTGLGYVPVALNMRSEVMWASMFNKLALSVQAIVGYSVGILPRFMLVLVLAIELTSLFVTIVLIVAYPSSIPRDRRALLWAVPAAPNRTARSYCIEFEGYALLIFYLALSIVPIGRAFTSATVERLGFTYAGVDHLDGYRAGMFSVAAFWMASMYWHYIPAARSMSTSIFTVARQQRLGLVLLWLTLHLAREGEYEHNMFNTMALLAVGFFFFENYAQQYDRYFAVSDQVEREEQEQAAAGKGVTTGTAEFALYHQEQLSTPANWVSVNAVLMWIVSVVWLWLSTSGLPYVFHKALPGPEPLGYKLHLQDVFVSTVLSLTAVHIFPLAPDTPSAKRAVRSATFWLPWVSWWVVAQSKVLMHLSGGSPFFPSWVAEGNGTRFTEFTIDATFWLGYVAYYIATPAALVALALGFGGSVSAPFAALSAAKTMRDASAALRTMMAQQFALLLAAASLWMLVASSGLPMPTQWSTSVAGVPPLLALDARIAEQINWYDLLAAFFLVFAGVILADAPQQRLGAVQFAAPLLVGATWLYSIGVKVAAHAGATPMFHRAWLDLYGAEPGLTQYTSAGADVVSWLAFALLNFVALGAVLYAAAPTFSLAKMAASNPTLAKQTHVELMHYNRTTFHQHAVVMLVTSGLWVMLTSSGFVWPLPSMAGGNVAPLLPSFASPNPAVLRVGMQDLVLANLMCIAALYLDFVPIKLTGQRTAIIVLSRLGLYGLWATSIWTKVMVNAGEDDLPTWPGAGAFGEWRPPSERSTAHTLLDAVWYVANVFGAAISPLAIFYMLRHALADWAKSLQAHRRHRHKAEHAPEETELVTLWLTLVGRYFERTKAYGVLTILARVFSPPEQQFLTVDRIAYAMQEPSKALRRKHFYELGIERDKFGWWYCSKVPDEIEAFQRNQILPAMAAHTLEKAPSTFFEILRTRLASASPSWMVWTPLTDELFDDMFHSRFGAEILRRPTDAEGAIFARALKDHGAEVAARSSDGRTVAEKLRGGALLAASAQMDHKKEMTVCDLSLLTKGCERKTHLYQTPDVKLYFNANKHGIRCMAIEMIQPDGKTQVTINDRSDEWMFAKRVAAGALVTAHQIGVHLAHGHLLAESQVVLVYKYLDPSHWLFHWIEPLAGDVMFINETWGLEAILYGTIMDMGPMTSKGLIHVIENAKSIAFEGDLTWDIMKRLEPEHCGVPEHCPFNYRFTARILEKFVRELATAVADKFYRAEDEKLAAFLKACYWWRPNPAAQPANKAAVVNYMVEFFMNASFRHDYSHDDYLWHITHALPTQLLPAPDIKRPSSYMPSKDVFAMALQIAHALQAGVIETPLEAYYGVYDDDAELLKAVERFVSNVQTLLVMHGPHEHYNQCGSMTH</sequence>
<dbReference type="Proteomes" id="UP000751190">
    <property type="component" value="Unassembled WGS sequence"/>
</dbReference>
<reference evidence="3" key="1">
    <citation type="submission" date="2021-05" db="EMBL/GenBank/DDBJ databases">
        <title>The genome of the haptophyte Pavlova lutheri (Diacronema luteri, Pavlovales) - a model for lipid biosynthesis in eukaryotic algae.</title>
        <authorList>
            <person name="Hulatt C.J."/>
            <person name="Posewitz M.C."/>
        </authorList>
    </citation>
    <scope>NUCLEOTIDE SEQUENCE</scope>
    <source>
        <strain evidence="3">NIVA-4/92</strain>
    </source>
</reference>
<protein>
    <submittedName>
        <fullName evidence="3">Uncharacterized protein</fullName>
    </submittedName>
</protein>
<feature type="transmembrane region" description="Helical" evidence="2">
    <location>
        <begin position="604"/>
        <end position="623"/>
    </location>
</feature>
<dbReference type="GO" id="GO:0046872">
    <property type="term" value="F:metal ion binding"/>
    <property type="evidence" value="ECO:0007669"/>
    <property type="project" value="InterPro"/>
</dbReference>
<feature type="transmembrane region" description="Helical" evidence="2">
    <location>
        <begin position="787"/>
        <end position="809"/>
    </location>
</feature>
<keyword evidence="4" id="KW-1185">Reference proteome</keyword>
<feature type="transmembrane region" description="Helical" evidence="2">
    <location>
        <begin position="510"/>
        <end position="538"/>
    </location>
</feature>
<feature type="transmembrane region" description="Helical" evidence="2">
    <location>
        <begin position="378"/>
        <end position="398"/>
    </location>
</feature>
<dbReference type="PROSITE" id="PS00711">
    <property type="entry name" value="LIPOXYGENASE_1"/>
    <property type="match status" value="1"/>
</dbReference>
<feature type="transmembrane region" description="Helical" evidence="2">
    <location>
        <begin position="879"/>
        <end position="900"/>
    </location>
</feature>
<feature type="transmembrane region" description="Helical" evidence="2">
    <location>
        <begin position="426"/>
        <end position="444"/>
    </location>
</feature>
<dbReference type="OrthoDB" id="10431102at2759"/>
<feature type="transmembrane region" description="Helical" evidence="2">
    <location>
        <begin position="635"/>
        <end position="655"/>
    </location>
</feature>
<dbReference type="SUPFAM" id="SSF48484">
    <property type="entry name" value="Lipoxigenase"/>
    <property type="match status" value="1"/>
</dbReference>
<feature type="transmembrane region" description="Helical" evidence="2">
    <location>
        <begin position="215"/>
        <end position="233"/>
    </location>
</feature>
<dbReference type="Gene3D" id="1.20.245.10">
    <property type="entry name" value="Lipoxygenase-1, Domain 5"/>
    <property type="match status" value="1"/>
</dbReference>
<dbReference type="EMBL" id="JAGTXO010000032">
    <property type="protein sequence ID" value="KAG8460556.1"/>
    <property type="molecule type" value="Genomic_DNA"/>
</dbReference>
<feature type="transmembrane region" description="Helical" evidence="2">
    <location>
        <begin position="744"/>
        <end position="767"/>
    </location>
</feature>
<dbReference type="InterPro" id="IPR020833">
    <property type="entry name" value="LipOase_Fe_BS"/>
</dbReference>
<keyword evidence="2" id="KW-0472">Membrane</keyword>
<feature type="region of interest" description="Disordered" evidence="1">
    <location>
        <begin position="1"/>
        <end position="26"/>
    </location>
</feature>